<dbReference type="AlphaFoldDB" id="A0A0E9V153"/>
<accession>A0A0E9V153</accession>
<evidence type="ECO:0000313" key="1">
    <source>
        <dbReference type="EMBL" id="JAH71757.1"/>
    </source>
</evidence>
<name>A0A0E9V153_ANGAN</name>
<sequence>MYLFSRKSDNYQLSQIPLLWMYDLCL</sequence>
<protein>
    <submittedName>
        <fullName evidence="1">Uncharacterized protein</fullName>
    </submittedName>
</protein>
<dbReference type="EMBL" id="GBXM01036820">
    <property type="protein sequence ID" value="JAH71757.1"/>
    <property type="molecule type" value="Transcribed_RNA"/>
</dbReference>
<reference evidence="1" key="2">
    <citation type="journal article" date="2015" name="Fish Shellfish Immunol.">
        <title>Early steps in the European eel (Anguilla anguilla)-Vibrio vulnificus interaction in the gills: Role of the RtxA13 toxin.</title>
        <authorList>
            <person name="Callol A."/>
            <person name="Pajuelo D."/>
            <person name="Ebbesson L."/>
            <person name="Teles M."/>
            <person name="MacKenzie S."/>
            <person name="Amaro C."/>
        </authorList>
    </citation>
    <scope>NUCLEOTIDE SEQUENCE</scope>
</reference>
<reference evidence="1" key="1">
    <citation type="submission" date="2014-11" db="EMBL/GenBank/DDBJ databases">
        <authorList>
            <person name="Amaro Gonzalez C."/>
        </authorList>
    </citation>
    <scope>NUCLEOTIDE SEQUENCE</scope>
</reference>
<organism evidence="1">
    <name type="scientific">Anguilla anguilla</name>
    <name type="common">European freshwater eel</name>
    <name type="synonym">Muraena anguilla</name>
    <dbReference type="NCBI Taxonomy" id="7936"/>
    <lineage>
        <taxon>Eukaryota</taxon>
        <taxon>Metazoa</taxon>
        <taxon>Chordata</taxon>
        <taxon>Craniata</taxon>
        <taxon>Vertebrata</taxon>
        <taxon>Euteleostomi</taxon>
        <taxon>Actinopterygii</taxon>
        <taxon>Neopterygii</taxon>
        <taxon>Teleostei</taxon>
        <taxon>Anguilliformes</taxon>
        <taxon>Anguillidae</taxon>
        <taxon>Anguilla</taxon>
    </lineage>
</organism>
<proteinExistence type="predicted"/>